<keyword evidence="3" id="KW-0645">Protease</keyword>
<dbReference type="CDD" id="cd07025">
    <property type="entry name" value="Peptidase_S66"/>
    <property type="match status" value="1"/>
</dbReference>
<feature type="domain" description="LD-carboxypeptidase C-terminal" evidence="8">
    <location>
        <begin position="172"/>
        <end position="286"/>
    </location>
</feature>
<dbReference type="Gene3D" id="3.50.30.60">
    <property type="entry name" value="LD-carboxypeptidase A C-terminal domain-like"/>
    <property type="match status" value="1"/>
</dbReference>
<dbReference type="Pfam" id="PF02016">
    <property type="entry name" value="Peptidase_S66"/>
    <property type="match status" value="1"/>
</dbReference>
<name>A0A291PB05_9GAMM</name>
<dbReference type="Proteomes" id="UP000219993">
    <property type="component" value="Chromosome"/>
</dbReference>
<feature type="active site" description="Nucleophile" evidence="6">
    <location>
        <position position="101"/>
    </location>
</feature>
<dbReference type="InterPro" id="IPR040921">
    <property type="entry name" value="Peptidase_S66C"/>
</dbReference>
<evidence type="ECO:0000313" key="9">
    <source>
        <dbReference type="EMBL" id="ATJ84077.1"/>
    </source>
</evidence>
<accession>A0A291PB05</accession>
<feature type="active site" description="Charge relay system" evidence="6">
    <location>
        <position position="271"/>
    </location>
</feature>
<dbReference type="Pfam" id="PF17676">
    <property type="entry name" value="Peptidase_S66C"/>
    <property type="match status" value="1"/>
</dbReference>
<dbReference type="EMBL" id="CP021435">
    <property type="protein sequence ID" value="ATJ84077.1"/>
    <property type="molecule type" value="Genomic_DNA"/>
</dbReference>
<dbReference type="InterPro" id="IPR027478">
    <property type="entry name" value="LdcA_N"/>
</dbReference>
<evidence type="ECO:0000259" key="8">
    <source>
        <dbReference type="Pfam" id="PF17676"/>
    </source>
</evidence>
<organism evidence="9 10">
    <name type="scientific">Halomonas beimenensis</name>
    <dbReference type="NCBI Taxonomy" id="475662"/>
    <lineage>
        <taxon>Bacteria</taxon>
        <taxon>Pseudomonadati</taxon>
        <taxon>Pseudomonadota</taxon>
        <taxon>Gammaproteobacteria</taxon>
        <taxon>Oceanospirillales</taxon>
        <taxon>Halomonadaceae</taxon>
        <taxon>Halomonas</taxon>
    </lineage>
</organism>
<dbReference type="OrthoDB" id="9807329at2"/>
<dbReference type="Gene3D" id="3.40.50.10740">
    <property type="entry name" value="Class I glutamine amidotransferase-like"/>
    <property type="match status" value="1"/>
</dbReference>
<evidence type="ECO:0000313" key="10">
    <source>
        <dbReference type="Proteomes" id="UP000219993"/>
    </source>
</evidence>
<dbReference type="PIRSF" id="PIRSF028757">
    <property type="entry name" value="LD-carboxypeptidase"/>
    <property type="match status" value="1"/>
</dbReference>
<dbReference type="InterPro" id="IPR027461">
    <property type="entry name" value="Carboxypeptidase_A_C_sf"/>
</dbReference>
<evidence type="ECO:0000256" key="1">
    <source>
        <dbReference type="ARBA" id="ARBA00010233"/>
    </source>
</evidence>
<dbReference type="GO" id="GO:0008236">
    <property type="term" value="F:serine-type peptidase activity"/>
    <property type="evidence" value="ECO:0007669"/>
    <property type="project" value="UniProtKB-KW"/>
</dbReference>
<dbReference type="GO" id="GO:0006508">
    <property type="term" value="P:proteolysis"/>
    <property type="evidence" value="ECO:0007669"/>
    <property type="project" value="UniProtKB-KW"/>
</dbReference>
<protein>
    <submittedName>
        <fullName evidence="9">Muramoyltetrapeptide carboxypeptidase</fullName>
    </submittedName>
</protein>
<dbReference type="PANTHER" id="PTHR30237:SF2">
    <property type="entry name" value="MUREIN TETRAPEPTIDE CARBOXYPEPTIDASE"/>
    <property type="match status" value="1"/>
</dbReference>
<dbReference type="AlphaFoldDB" id="A0A291PB05"/>
<evidence type="ECO:0000256" key="6">
    <source>
        <dbReference type="PIRSR" id="PIRSR028757-1"/>
    </source>
</evidence>
<dbReference type="InterPro" id="IPR029062">
    <property type="entry name" value="Class_I_gatase-like"/>
</dbReference>
<evidence type="ECO:0000259" key="7">
    <source>
        <dbReference type="Pfam" id="PF02016"/>
    </source>
</evidence>
<evidence type="ECO:0000256" key="4">
    <source>
        <dbReference type="ARBA" id="ARBA00022801"/>
    </source>
</evidence>
<keyword evidence="10" id="KW-1185">Reference proteome</keyword>
<dbReference type="KEGG" id="hbe:BEI_3090"/>
<dbReference type="InterPro" id="IPR040449">
    <property type="entry name" value="Peptidase_S66_N"/>
</dbReference>
<dbReference type="GO" id="GO:0004180">
    <property type="term" value="F:carboxypeptidase activity"/>
    <property type="evidence" value="ECO:0007669"/>
    <property type="project" value="UniProtKB-KW"/>
</dbReference>
<evidence type="ECO:0000256" key="3">
    <source>
        <dbReference type="ARBA" id="ARBA00022670"/>
    </source>
</evidence>
<dbReference type="InterPro" id="IPR003507">
    <property type="entry name" value="S66_fam"/>
</dbReference>
<dbReference type="SUPFAM" id="SSF141986">
    <property type="entry name" value="LD-carboxypeptidase A C-terminal domain-like"/>
    <property type="match status" value="1"/>
</dbReference>
<gene>
    <name evidence="9" type="primary">ldcA</name>
    <name evidence="9" type="ORF">BEI_3090</name>
</gene>
<proteinExistence type="inferred from homology"/>
<evidence type="ECO:0000256" key="2">
    <source>
        <dbReference type="ARBA" id="ARBA00022645"/>
    </source>
</evidence>
<dbReference type="PANTHER" id="PTHR30237">
    <property type="entry name" value="MURAMOYLTETRAPEPTIDE CARBOXYPEPTIDASE"/>
    <property type="match status" value="1"/>
</dbReference>
<comment type="similarity">
    <text evidence="1">Belongs to the peptidase S66 family.</text>
</comment>
<feature type="active site" description="Charge relay system" evidence="6">
    <location>
        <position position="204"/>
    </location>
</feature>
<dbReference type="RefSeq" id="WP_097790319.1">
    <property type="nucleotide sequence ID" value="NZ_BAAADT010000037.1"/>
</dbReference>
<dbReference type="SUPFAM" id="SSF52317">
    <property type="entry name" value="Class I glutamine amidotransferase-like"/>
    <property type="match status" value="1"/>
</dbReference>
<keyword evidence="4" id="KW-0378">Hydrolase</keyword>
<keyword evidence="2 9" id="KW-0121">Carboxypeptidase</keyword>
<keyword evidence="5" id="KW-0720">Serine protease</keyword>
<reference evidence="9 10" key="1">
    <citation type="journal article" date="2017" name="Sci. Rep.">
        <title>Revealing the Saline Adaptation Strategies of the Halophilic Bacterium Halomonas beimenensis through High-throughput Omics and Transposon Mutagenesis Approaches.</title>
        <authorList>
            <person name="Chen Y.H."/>
            <person name="Lin S.S."/>
            <person name="Shyu Y.T."/>
        </authorList>
    </citation>
    <scope>NUCLEOTIDE SEQUENCE [LARGE SCALE GENOMIC DNA]</scope>
    <source>
        <strain evidence="9 10">NTU-111</strain>
    </source>
</reference>
<sequence>MPLAVSLIAPSSFTAPEAVAAGIRGLEALGVEVRGEAPLQAPERYLAASREHRLAQLHAAYDDPETQAVWAVRGGYGAAQLVDGIDWHRLARRPKPLIGYSDVTVLLDQCHRHGLPALHGPVAKAAGGLLEDSDAERAIIRRQFEETLALIQGPAPLDYPLTAQGDAPARLEGPVVGGNLTTLASLVGTPTAFTAPKGALVILEDVGEPYYRLERALWQLVHGGALTDAAAVCLGTFEGCTPYGETPLEAIVAETLAPLGLPLFAGLPVGHGLHNRPWRYGATGRLEGGRLFIEG</sequence>
<evidence type="ECO:0000256" key="5">
    <source>
        <dbReference type="ARBA" id="ARBA00022825"/>
    </source>
</evidence>
<feature type="domain" description="LD-carboxypeptidase N-terminal" evidence="7">
    <location>
        <begin position="5"/>
        <end position="120"/>
    </location>
</feature>